<accession>A0A2P2PF93</accession>
<reference evidence="1" key="1">
    <citation type="submission" date="2018-02" db="EMBL/GenBank/DDBJ databases">
        <title>Rhizophora mucronata_Transcriptome.</title>
        <authorList>
            <person name="Meera S.P."/>
            <person name="Sreeshan A."/>
            <person name="Augustine A."/>
        </authorList>
    </citation>
    <scope>NUCLEOTIDE SEQUENCE</scope>
    <source>
        <tissue evidence="1">Leaf</tissue>
    </source>
</reference>
<evidence type="ECO:0000313" key="1">
    <source>
        <dbReference type="EMBL" id="MBX53406.1"/>
    </source>
</evidence>
<proteinExistence type="predicted"/>
<dbReference type="AlphaFoldDB" id="A0A2P2PF93"/>
<organism evidence="1">
    <name type="scientific">Rhizophora mucronata</name>
    <name type="common">Asiatic mangrove</name>
    <dbReference type="NCBI Taxonomy" id="61149"/>
    <lineage>
        <taxon>Eukaryota</taxon>
        <taxon>Viridiplantae</taxon>
        <taxon>Streptophyta</taxon>
        <taxon>Embryophyta</taxon>
        <taxon>Tracheophyta</taxon>
        <taxon>Spermatophyta</taxon>
        <taxon>Magnoliopsida</taxon>
        <taxon>eudicotyledons</taxon>
        <taxon>Gunneridae</taxon>
        <taxon>Pentapetalae</taxon>
        <taxon>rosids</taxon>
        <taxon>fabids</taxon>
        <taxon>Malpighiales</taxon>
        <taxon>Rhizophoraceae</taxon>
        <taxon>Rhizophora</taxon>
    </lineage>
</organism>
<protein>
    <submittedName>
        <fullName evidence="1">Uncharacterized protein</fullName>
    </submittedName>
</protein>
<dbReference type="EMBL" id="GGEC01072922">
    <property type="protein sequence ID" value="MBX53406.1"/>
    <property type="molecule type" value="Transcribed_RNA"/>
</dbReference>
<sequence>MLHNAKFEESAIITISCQNVAYFVSCLLDCVENVPVASESLFCVVTLKLESMATISFPYLMNRN</sequence>
<name>A0A2P2PF93_RHIMU</name>